<dbReference type="Proteomes" id="UP000076609">
    <property type="component" value="Unassembled WGS sequence"/>
</dbReference>
<organism evidence="3 4">
    <name type="scientific">Sphingomonas hankookensis</name>
    <dbReference type="NCBI Taxonomy" id="563996"/>
    <lineage>
        <taxon>Bacteria</taxon>
        <taxon>Pseudomonadati</taxon>
        <taxon>Pseudomonadota</taxon>
        <taxon>Alphaproteobacteria</taxon>
        <taxon>Sphingomonadales</taxon>
        <taxon>Sphingomonadaceae</taxon>
        <taxon>Sphingomonas</taxon>
    </lineage>
</organism>
<dbReference type="SUPFAM" id="SSF53474">
    <property type="entry name" value="alpha/beta-Hydrolases"/>
    <property type="match status" value="1"/>
</dbReference>
<proteinExistence type="predicted"/>
<name>A0ABR5YCI3_9SPHN</name>
<dbReference type="Gene3D" id="3.40.50.1820">
    <property type="entry name" value="alpha/beta hydrolase"/>
    <property type="match status" value="1"/>
</dbReference>
<comment type="caution">
    <text evidence="3">The sequence shown here is derived from an EMBL/GenBank/DDBJ whole genome shotgun (WGS) entry which is preliminary data.</text>
</comment>
<dbReference type="RefSeq" id="WP_066689972.1">
    <property type="nucleotide sequence ID" value="NZ_CP117025.1"/>
</dbReference>
<evidence type="ECO:0000259" key="2">
    <source>
        <dbReference type="Pfam" id="PF00561"/>
    </source>
</evidence>
<gene>
    <name evidence="3" type="ORF">AVT10_14280</name>
</gene>
<dbReference type="InterPro" id="IPR000639">
    <property type="entry name" value="Epox_hydrolase-like"/>
</dbReference>
<accession>A0ABR5YCI3</accession>
<evidence type="ECO:0000313" key="4">
    <source>
        <dbReference type="Proteomes" id="UP000076609"/>
    </source>
</evidence>
<protein>
    <recommendedName>
        <fullName evidence="2">AB hydrolase-1 domain-containing protein</fullName>
    </recommendedName>
</protein>
<keyword evidence="4" id="KW-1185">Reference proteome</keyword>
<dbReference type="EMBL" id="LQQO01000014">
    <property type="protein sequence ID" value="KZE15016.1"/>
    <property type="molecule type" value="Genomic_DNA"/>
</dbReference>
<dbReference type="Pfam" id="PF00561">
    <property type="entry name" value="Abhydrolase_1"/>
    <property type="match status" value="1"/>
</dbReference>
<sequence>MIGDACSLPIRRVPTRAGAVGVIVAGQAGPRLPIVLIHGGGMDRAAIAWARLIGPLSADRMVVAPDLPGFGASLSLDPVGSAAAMADIVGDALDRVGVDRVIVAGVSMGGDVALNLALRSPDRVAGLVLVAPGGLAPRVRNPAVQLLAWAAAQLPDALLLPLVRWGNRHVGQLIRRMVADPATLPPGIAERFVREAARDQAGIAYLRYNQASLAPTHLRNDLSDRVGSIPAPTLFFHGANDRLVAPADSRRAAAQMPRARLVIVPDCGHLAQIEAQDRFRVELGLFLVEHRL</sequence>
<dbReference type="InterPro" id="IPR029058">
    <property type="entry name" value="AB_hydrolase_fold"/>
</dbReference>
<dbReference type="PANTHER" id="PTHR43798">
    <property type="entry name" value="MONOACYLGLYCEROL LIPASE"/>
    <property type="match status" value="1"/>
</dbReference>
<keyword evidence="1" id="KW-0378">Hydrolase</keyword>
<dbReference type="PANTHER" id="PTHR43798:SF31">
    <property type="entry name" value="AB HYDROLASE SUPERFAMILY PROTEIN YCLE"/>
    <property type="match status" value="1"/>
</dbReference>
<reference evidence="4" key="1">
    <citation type="submission" date="2016-01" db="EMBL/GenBank/DDBJ databases">
        <title>Draft genome of Chromobacterium sp. F49.</title>
        <authorList>
            <person name="Hong K.W."/>
        </authorList>
    </citation>
    <scope>NUCLEOTIDE SEQUENCE [LARGE SCALE GENOMIC DNA]</scope>
    <source>
        <strain evidence="4">CN3</strain>
    </source>
</reference>
<feature type="domain" description="AB hydrolase-1" evidence="2">
    <location>
        <begin position="33"/>
        <end position="275"/>
    </location>
</feature>
<dbReference type="InterPro" id="IPR050266">
    <property type="entry name" value="AB_hydrolase_sf"/>
</dbReference>
<dbReference type="PRINTS" id="PR00111">
    <property type="entry name" value="ABHYDROLASE"/>
</dbReference>
<dbReference type="InterPro" id="IPR000073">
    <property type="entry name" value="AB_hydrolase_1"/>
</dbReference>
<evidence type="ECO:0000256" key="1">
    <source>
        <dbReference type="ARBA" id="ARBA00022801"/>
    </source>
</evidence>
<dbReference type="PRINTS" id="PR00412">
    <property type="entry name" value="EPOXHYDRLASE"/>
</dbReference>
<evidence type="ECO:0000313" key="3">
    <source>
        <dbReference type="EMBL" id="KZE15016.1"/>
    </source>
</evidence>